<dbReference type="AlphaFoldDB" id="D8JQQ6"/>
<evidence type="ECO:0008006" key="4">
    <source>
        <dbReference type="Google" id="ProtNLM"/>
    </source>
</evidence>
<dbReference type="EMBL" id="CP002083">
    <property type="protein sequence ID" value="ADJ22058.1"/>
    <property type="molecule type" value="Genomic_DNA"/>
</dbReference>
<dbReference type="HOGENOM" id="CLU_067791_0_0_5"/>
<feature type="transmembrane region" description="Helical" evidence="1">
    <location>
        <begin position="88"/>
        <end position="108"/>
    </location>
</feature>
<dbReference type="OrthoDB" id="9809543at2"/>
<dbReference type="InterPro" id="IPR018692">
    <property type="entry name" value="DUF2189"/>
</dbReference>
<keyword evidence="3" id="KW-1185">Reference proteome</keyword>
<proteinExistence type="predicted"/>
<keyword evidence="1" id="KW-1133">Transmembrane helix</keyword>
<sequence length="291" mass="31612">MSSPRSQSAILHPILNPGTELRWPASGLWRDGEPEVRKITVADVRDALAQGIEDFREFPTHAFFACIIYPVVGLLLARLFFGYDVLPLIYPMAAGFALLGPFVAIGLYELSRRRELGLDNTPARAFDVLKRPGIGAILLLGLALTGIFVGWLYTANLIHTQLFGGEASTPQQFWDQLTTTAKGTHLIVVGNVVGFVFALVVLVTSVVSFPMLVDRDVSAGTAVRTSIRAALENPVPVAVWGLIVVIGLVLGAIPFLLGLAFVLPILGHATWHLYRKLVVPEKIEASERALQ</sequence>
<dbReference type="KEGG" id="hdn:Hden_0233"/>
<keyword evidence="1" id="KW-0812">Transmembrane</keyword>
<accession>D8JQQ6</accession>
<name>D8JQQ6_HYPDA</name>
<evidence type="ECO:0000313" key="3">
    <source>
        <dbReference type="Proteomes" id="UP000002033"/>
    </source>
</evidence>
<evidence type="ECO:0000313" key="2">
    <source>
        <dbReference type="EMBL" id="ADJ22058.1"/>
    </source>
</evidence>
<reference evidence="3" key="1">
    <citation type="journal article" date="2011" name="J. Bacteriol.">
        <title>Genome sequences of eight morphologically diverse alphaproteobacteria.</title>
        <authorList>
            <consortium name="US DOE Joint Genome Institute"/>
            <person name="Brown P.J."/>
            <person name="Kysela D.T."/>
            <person name="Buechlein A."/>
            <person name="Hemmerich C."/>
            <person name="Brun Y.V."/>
        </authorList>
    </citation>
    <scope>NUCLEOTIDE SEQUENCE [LARGE SCALE GENOMIC DNA]</scope>
    <source>
        <strain evidence="3">ATCC 51888 / DSM 1869 / NCIB 11706 / TK 0415</strain>
    </source>
</reference>
<feature type="transmembrane region" description="Helical" evidence="1">
    <location>
        <begin position="238"/>
        <end position="266"/>
    </location>
</feature>
<protein>
    <recommendedName>
        <fullName evidence="4">Cytochrome c oxidase subunit I</fullName>
    </recommendedName>
</protein>
<dbReference type="Proteomes" id="UP000002033">
    <property type="component" value="Chromosome"/>
</dbReference>
<keyword evidence="1" id="KW-0472">Membrane</keyword>
<dbReference type="STRING" id="582899.Hden_0233"/>
<organism evidence="2 3">
    <name type="scientific">Hyphomicrobium denitrificans (strain ATCC 51888 / DSM 1869 / NCIMB 11706 / TK 0415)</name>
    <dbReference type="NCBI Taxonomy" id="582899"/>
    <lineage>
        <taxon>Bacteria</taxon>
        <taxon>Pseudomonadati</taxon>
        <taxon>Pseudomonadota</taxon>
        <taxon>Alphaproteobacteria</taxon>
        <taxon>Hyphomicrobiales</taxon>
        <taxon>Hyphomicrobiaceae</taxon>
        <taxon>Hyphomicrobium</taxon>
    </lineage>
</organism>
<feature type="transmembrane region" description="Helical" evidence="1">
    <location>
        <begin position="62"/>
        <end position="81"/>
    </location>
</feature>
<evidence type="ECO:0000256" key="1">
    <source>
        <dbReference type="SAM" id="Phobius"/>
    </source>
</evidence>
<dbReference type="RefSeq" id="WP_013214277.1">
    <property type="nucleotide sequence ID" value="NC_014313.1"/>
</dbReference>
<dbReference type="Pfam" id="PF09955">
    <property type="entry name" value="DUF2189"/>
    <property type="match status" value="1"/>
</dbReference>
<gene>
    <name evidence="2" type="ordered locus">Hden_0233</name>
</gene>
<feature type="transmembrane region" description="Helical" evidence="1">
    <location>
        <begin position="186"/>
        <end position="209"/>
    </location>
</feature>
<dbReference type="eggNOG" id="COG5473">
    <property type="taxonomic scope" value="Bacteria"/>
</dbReference>
<feature type="transmembrane region" description="Helical" evidence="1">
    <location>
        <begin position="134"/>
        <end position="153"/>
    </location>
</feature>